<feature type="transmembrane region" description="Helical" evidence="7">
    <location>
        <begin position="25"/>
        <end position="43"/>
    </location>
</feature>
<feature type="transmembrane region" description="Helical" evidence="7">
    <location>
        <begin position="85"/>
        <end position="108"/>
    </location>
</feature>
<comment type="similarity">
    <text evidence="2">Belongs to the polysaccharide synthase family.</text>
</comment>
<feature type="transmembrane region" description="Helical" evidence="7">
    <location>
        <begin position="385"/>
        <end position="407"/>
    </location>
</feature>
<keyword evidence="5 7" id="KW-1133">Transmembrane helix</keyword>
<dbReference type="PANTHER" id="PTHR30250:SF10">
    <property type="entry name" value="LIPOPOLYSACCHARIDE BIOSYNTHESIS PROTEIN WZXC"/>
    <property type="match status" value="1"/>
</dbReference>
<feature type="transmembrane region" description="Helical" evidence="7">
    <location>
        <begin position="49"/>
        <end position="73"/>
    </location>
</feature>
<dbReference type="RefSeq" id="WP_116223719.1">
    <property type="nucleotide sequence ID" value="NZ_AP018437.1"/>
</dbReference>
<evidence type="ECO:0000256" key="5">
    <source>
        <dbReference type="ARBA" id="ARBA00022989"/>
    </source>
</evidence>
<comment type="subcellular location">
    <subcellularLocation>
        <location evidence="1">Cell membrane</location>
        <topology evidence="1">Multi-pass membrane protein</topology>
    </subcellularLocation>
</comment>
<feature type="transmembrane region" description="Helical" evidence="7">
    <location>
        <begin position="287"/>
        <end position="306"/>
    </location>
</feature>
<evidence type="ECO:0000256" key="2">
    <source>
        <dbReference type="ARBA" id="ARBA00007430"/>
    </source>
</evidence>
<dbReference type="Proteomes" id="UP000256388">
    <property type="component" value="Unassembled WGS sequence"/>
</dbReference>
<dbReference type="InterPro" id="IPR050833">
    <property type="entry name" value="Poly_Biosynth_Transport"/>
</dbReference>
<feature type="transmembrane region" description="Helical" evidence="7">
    <location>
        <begin position="152"/>
        <end position="174"/>
    </location>
</feature>
<sequence length="489" mass="54246">MSLSENEKTISFALEGFSWNTAGNFARSFAGFVINIVLARLLGPEPFGVVALALLVIGVGNLVIESGLGSALVQQKEIDRQDIAFVFTLQMAFGIGLAVIFAILSPWLAEQFVAPTAAPVLQVMAIILVLQAFAQVPSALLRRKLDFKHLQIAQITSFFIGYLGFGLPLAFAGFGVWSLVAAQIIQSGLNALMVFIFSRFSPAFTLKRARHLTRFGLQILAANIANWIIQNIDQAVVGQRFGVKNLGFYSRAYFLNWTPTGIILTSAQTSIFSAVSRMGKGTDTIRIFRGFMSAFAIFFFPIYWLIAMESTSIIQIIYGNEWMPAAALLKPLAVAMPFLALVGLEGPVLNGLGKPQYEMQAQWVTAFFAILVLTIAAQFSIQATAWSIVIIYIFRLFILSVMTIKVLKISWMQLLRPILSGLFMGILTVAVWNLSNYFFTAKITDILLSFARSTVVIFTWMLVFWIGRAWLFPEFSTLVNLIKRDKKES</sequence>
<reference evidence="8 9" key="1">
    <citation type="submission" date="2018-08" db="EMBL/GenBank/DDBJ databases">
        <title>Genomic Encyclopedia of Type Strains, Phase IV (KMG-IV): sequencing the most valuable type-strain genomes for metagenomic binning, comparative biology and taxonomic classification.</title>
        <authorList>
            <person name="Goeker M."/>
        </authorList>
    </citation>
    <scope>NUCLEOTIDE SEQUENCE [LARGE SCALE GENOMIC DNA]</scope>
    <source>
        <strain evidence="8 9">DSM 23923</strain>
    </source>
</reference>
<feature type="transmembrane region" description="Helical" evidence="7">
    <location>
        <begin position="326"/>
        <end position="349"/>
    </location>
</feature>
<feature type="transmembrane region" description="Helical" evidence="7">
    <location>
        <begin position="414"/>
        <end position="434"/>
    </location>
</feature>
<evidence type="ECO:0000256" key="6">
    <source>
        <dbReference type="ARBA" id="ARBA00023136"/>
    </source>
</evidence>
<comment type="caution">
    <text evidence="8">The sequence shown here is derived from an EMBL/GenBank/DDBJ whole genome shotgun (WGS) entry which is preliminary data.</text>
</comment>
<dbReference type="GO" id="GO:0005886">
    <property type="term" value="C:plasma membrane"/>
    <property type="evidence" value="ECO:0007669"/>
    <property type="project" value="UniProtKB-SubCell"/>
</dbReference>
<evidence type="ECO:0000256" key="1">
    <source>
        <dbReference type="ARBA" id="ARBA00004651"/>
    </source>
</evidence>
<evidence type="ECO:0000313" key="9">
    <source>
        <dbReference type="Proteomes" id="UP000256388"/>
    </source>
</evidence>
<keyword evidence="9" id="KW-1185">Reference proteome</keyword>
<evidence type="ECO:0000256" key="4">
    <source>
        <dbReference type="ARBA" id="ARBA00022692"/>
    </source>
</evidence>
<dbReference type="CDD" id="cd13127">
    <property type="entry name" value="MATE_tuaB_like"/>
    <property type="match status" value="1"/>
</dbReference>
<feature type="transmembrane region" description="Helical" evidence="7">
    <location>
        <begin position="361"/>
        <end position="379"/>
    </location>
</feature>
<organism evidence="8 9">
    <name type="scientific">Pelolinea submarina</name>
    <dbReference type="NCBI Taxonomy" id="913107"/>
    <lineage>
        <taxon>Bacteria</taxon>
        <taxon>Bacillati</taxon>
        <taxon>Chloroflexota</taxon>
        <taxon>Anaerolineae</taxon>
        <taxon>Anaerolineales</taxon>
        <taxon>Anaerolineaceae</taxon>
        <taxon>Pelolinea</taxon>
    </lineage>
</organism>
<evidence type="ECO:0000313" key="8">
    <source>
        <dbReference type="EMBL" id="REG10548.1"/>
    </source>
</evidence>
<dbReference type="OrthoDB" id="9770347at2"/>
<dbReference type="Pfam" id="PF13440">
    <property type="entry name" value="Polysacc_synt_3"/>
    <property type="match status" value="1"/>
</dbReference>
<evidence type="ECO:0000256" key="3">
    <source>
        <dbReference type="ARBA" id="ARBA00022475"/>
    </source>
</evidence>
<feature type="transmembrane region" description="Helical" evidence="7">
    <location>
        <begin position="252"/>
        <end position="275"/>
    </location>
</feature>
<dbReference type="AlphaFoldDB" id="A0A347ZU88"/>
<keyword evidence="4 7" id="KW-0812">Transmembrane</keyword>
<dbReference type="PANTHER" id="PTHR30250">
    <property type="entry name" value="PST FAMILY PREDICTED COLANIC ACID TRANSPORTER"/>
    <property type="match status" value="1"/>
</dbReference>
<feature type="transmembrane region" description="Helical" evidence="7">
    <location>
        <begin position="120"/>
        <end position="140"/>
    </location>
</feature>
<accession>A0A347ZU88</accession>
<dbReference type="EMBL" id="QUMS01000001">
    <property type="protein sequence ID" value="REG10548.1"/>
    <property type="molecule type" value="Genomic_DNA"/>
</dbReference>
<feature type="transmembrane region" description="Helical" evidence="7">
    <location>
        <begin position="446"/>
        <end position="466"/>
    </location>
</feature>
<keyword evidence="3" id="KW-1003">Cell membrane</keyword>
<proteinExistence type="inferred from homology"/>
<keyword evidence="6 7" id="KW-0472">Membrane</keyword>
<feature type="transmembrane region" description="Helical" evidence="7">
    <location>
        <begin position="180"/>
        <end position="200"/>
    </location>
</feature>
<gene>
    <name evidence="8" type="ORF">DFR64_0407</name>
</gene>
<protein>
    <submittedName>
        <fullName evidence="8">PST family polysaccharide transporter</fullName>
    </submittedName>
</protein>
<name>A0A347ZU88_9CHLR</name>
<evidence type="ECO:0000256" key="7">
    <source>
        <dbReference type="SAM" id="Phobius"/>
    </source>
</evidence>